<gene>
    <name evidence="1" type="ORF">DSCA_50750</name>
</gene>
<name>A0A5K7YS09_9BACT</name>
<dbReference type="OrthoDB" id="9813111at2"/>
<accession>A0A5K7YS09</accession>
<evidence type="ECO:0000313" key="2">
    <source>
        <dbReference type="Proteomes" id="UP000427906"/>
    </source>
</evidence>
<organism evidence="1 2">
    <name type="scientific">Desulfosarcina alkanivorans</name>
    <dbReference type="NCBI Taxonomy" id="571177"/>
    <lineage>
        <taxon>Bacteria</taxon>
        <taxon>Pseudomonadati</taxon>
        <taxon>Thermodesulfobacteriota</taxon>
        <taxon>Desulfobacteria</taxon>
        <taxon>Desulfobacterales</taxon>
        <taxon>Desulfosarcinaceae</taxon>
        <taxon>Desulfosarcina</taxon>
    </lineage>
</organism>
<proteinExistence type="predicted"/>
<dbReference type="PANTHER" id="PTHR43293">
    <property type="entry name" value="ACETATE COA-TRANSFERASE YDIF"/>
    <property type="match status" value="1"/>
</dbReference>
<evidence type="ECO:0000313" key="1">
    <source>
        <dbReference type="EMBL" id="BBO71145.1"/>
    </source>
</evidence>
<dbReference type="EMBL" id="AP021874">
    <property type="protein sequence ID" value="BBO71145.1"/>
    <property type="molecule type" value="Genomic_DNA"/>
</dbReference>
<dbReference type="InterPro" id="IPR004165">
    <property type="entry name" value="CoA_trans_fam_I"/>
</dbReference>
<dbReference type="GO" id="GO:0008410">
    <property type="term" value="F:CoA-transferase activity"/>
    <property type="evidence" value="ECO:0007669"/>
    <property type="project" value="InterPro"/>
</dbReference>
<sequence length="258" mass="27524">MTTETNYTSREMMAVAAAREIRDGDIVFCGTGISMLAAMAAKHISAPNSVIFFETGAIDSQLEEVPLAVGDSRVMFATSVNGGLAEAFATMQNRFTGRQVVGIMGAAQIDIYGNLNSTVIGDYHHPTVRFSGSGGACDVASFVSRTIIFMQHAKRKFVPRLDYLTSPGWLDGPGAREKAGLPEGGPACVITNLATMGFDPESRQMFLKGCFEGVSTDEVLDNMGFAVDVSQATPIAPPSAEELSILREKCDPQRLILG</sequence>
<keyword evidence="1" id="KW-0808">Transferase</keyword>
<dbReference type="Gene3D" id="3.40.1080.10">
    <property type="entry name" value="Glutaconate Coenzyme A-transferase"/>
    <property type="match status" value="1"/>
</dbReference>
<dbReference type="Pfam" id="PF01144">
    <property type="entry name" value="CoA_trans"/>
    <property type="match status" value="1"/>
</dbReference>
<dbReference type="SMART" id="SM00882">
    <property type="entry name" value="CoA_trans"/>
    <property type="match status" value="1"/>
</dbReference>
<dbReference type="RefSeq" id="WP_155319025.1">
    <property type="nucleotide sequence ID" value="NZ_AP021874.1"/>
</dbReference>
<dbReference type="InterPro" id="IPR037171">
    <property type="entry name" value="NagB/RpiA_transferase-like"/>
</dbReference>
<dbReference type="AlphaFoldDB" id="A0A5K7YS09"/>
<dbReference type="KEGG" id="dalk:DSCA_50750"/>
<dbReference type="SUPFAM" id="SSF100950">
    <property type="entry name" value="NagB/RpiA/CoA transferase-like"/>
    <property type="match status" value="1"/>
</dbReference>
<keyword evidence="2" id="KW-1185">Reference proteome</keyword>
<dbReference type="PANTHER" id="PTHR43293:SF3">
    <property type="entry name" value="CHOLESTEROL RING-CLEAVING HYDROLASE IPDB SUBUNIT"/>
    <property type="match status" value="1"/>
</dbReference>
<reference evidence="1 2" key="1">
    <citation type="submission" date="2019-11" db="EMBL/GenBank/DDBJ databases">
        <title>Comparative genomics of hydrocarbon-degrading Desulfosarcina strains.</title>
        <authorList>
            <person name="Watanabe M."/>
            <person name="Kojima H."/>
            <person name="Fukui M."/>
        </authorList>
    </citation>
    <scope>NUCLEOTIDE SEQUENCE [LARGE SCALE GENOMIC DNA]</scope>
    <source>
        <strain evidence="1 2">PL12</strain>
    </source>
</reference>
<protein>
    <submittedName>
        <fullName evidence="1">CoA-transferase subunit beta</fullName>
    </submittedName>
</protein>
<dbReference type="Proteomes" id="UP000427906">
    <property type="component" value="Chromosome"/>
</dbReference>